<protein>
    <submittedName>
        <fullName evidence="2">Uncharacterized protein</fullName>
    </submittedName>
</protein>
<dbReference type="AlphaFoldDB" id="A0A067TTA4"/>
<proteinExistence type="predicted"/>
<evidence type="ECO:0000313" key="3">
    <source>
        <dbReference type="Proteomes" id="UP000027222"/>
    </source>
</evidence>
<feature type="region of interest" description="Disordered" evidence="1">
    <location>
        <begin position="144"/>
        <end position="180"/>
    </location>
</feature>
<dbReference type="HOGENOM" id="CLU_1434536_0_0_1"/>
<keyword evidence="3" id="KW-1185">Reference proteome</keyword>
<reference evidence="3" key="1">
    <citation type="journal article" date="2014" name="Proc. Natl. Acad. Sci. U.S.A.">
        <title>Extensive sampling of basidiomycete genomes demonstrates inadequacy of the white-rot/brown-rot paradigm for wood decay fungi.</title>
        <authorList>
            <person name="Riley R."/>
            <person name="Salamov A.A."/>
            <person name="Brown D.W."/>
            <person name="Nagy L.G."/>
            <person name="Floudas D."/>
            <person name="Held B.W."/>
            <person name="Levasseur A."/>
            <person name="Lombard V."/>
            <person name="Morin E."/>
            <person name="Otillar R."/>
            <person name="Lindquist E.A."/>
            <person name="Sun H."/>
            <person name="LaButti K.M."/>
            <person name="Schmutz J."/>
            <person name="Jabbour D."/>
            <person name="Luo H."/>
            <person name="Baker S.E."/>
            <person name="Pisabarro A.G."/>
            <person name="Walton J.D."/>
            <person name="Blanchette R.A."/>
            <person name="Henrissat B."/>
            <person name="Martin F."/>
            <person name="Cullen D."/>
            <person name="Hibbett D.S."/>
            <person name="Grigoriev I.V."/>
        </authorList>
    </citation>
    <scope>NUCLEOTIDE SEQUENCE [LARGE SCALE GENOMIC DNA]</scope>
    <source>
        <strain evidence="3">CBS 339.88</strain>
    </source>
</reference>
<accession>A0A067TTA4</accession>
<gene>
    <name evidence="2" type="ORF">GALMADRAFT_206792</name>
</gene>
<dbReference type="Proteomes" id="UP000027222">
    <property type="component" value="Unassembled WGS sequence"/>
</dbReference>
<sequence>MSAGDGRNSNSNQRGTRMRWALENQNQILGIGDSSIAKCGLAGPERRTLIMSTILDNARPAFCLTLDDPRPGIQIVNARTLECEVEGRQLESRGSRQGSIRRWTHCHWWQILIQKDSDAKLSLSLDSRRCVISIWYPPLRTETRDGHEKGDYSSDERLEMRIHNNLKDGPDPRRKDENARRCERFDLKS</sequence>
<evidence type="ECO:0000313" key="2">
    <source>
        <dbReference type="EMBL" id="KDR83144.1"/>
    </source>
</evidence>
<organism evidence="2 3">
    <name type="scientific">Galerina marginata (strain CBS 339.88)</name>
    <dbReference type="NCBI Taxonomy" id="685588"/>
    <lineage>
        <taxon>Eukaryota</taxon>
        <taxon>Fungi</taxon>
        <taxon>Dikarya</taxon>
        <taxon>Basidiomycota</taxon>
        <taxon>Agaricomycotina</taxon>
        <taxon>Agaricomycetes</taxon>
        <taxon>Agaricomycetidae</taxon>
        <taxon>Agaricales</taxon>
        <taxon>Agaricineae</taxon>
        <taxon>Strophariaceae</taxon>
        <taxon>Galerina</taxon>
    </lineage>
</organism>
<evidence type="ECO:0000256" key="1">
    <source>
        <dbReference type="SAM" id="MobiDB-lite"/>
    </source>
</evidence>
<dbReference type="EMBL" id="KL142369">
    <property type="protein sequence ID" value="KDR83144.1"/>
    <property type="molecule type" value="Genomic_DNA"/>
</dbReference>
<name>A0A067TTA4_GALM3</name>